<sequence length="169" mass="17849">MIEFTINGRAVSLDVDPEMPLLWAIRDEVGLTGTKYGCGQGMCGACTVHVGGRPTRSCITAVSDVAGAVITTIEGLDPEGNHPVQQAWRSLQVPQCGYCQSGQIMTAAALLKDVAEPSDADIDAVMTGNLCRCMTYNRIRAAVRQAATQMRADADAGGGAFVTEDRRNG</sequence>
<dbReference type="InterPro" id="IPR002888">
    <property type="entry name" value="2Fe-2S-bd"/>
</dbReference>
<dbReference type="SUPFAM" id="SSF54292">
    <property type="entry name" value="2Fe-2S ferredoxin-like"/>
    <property type="match status" value="1"/>
</dbReference>
<dbReference type="PANTHER" id="PTHR44379">
    <property type="entry name" value="OXIDOREDUCTASE WITH IRON-SULFUR SUBUNIT"/>
    <property type="match status" value="1"/>
</dbReference>
<feature type="domain" description="2Fe-2S ferredoxin-type" evidence="6">
    <location>
        <begin position="1"/>
        <end position="76"/>
    </location>
</feature>
<comment type="caution">
    <text evidence="7">The sequence shown here is derived from an EMBL/GenBank/DDBJ whole genome shotgun (WGS) entry which is preliminary data.</text>
</comment>
<dbReference type="Gene3D" id="3.10.20.30">
    <property type="match status" value="1"/>
</dbReference>
<reference evidence="9" key="2">
    <citation type="journal article" date="2019" name="Int. J. Syst. Evol. Microbiol.">
        <title>The Global Catalogue of Microorganisms (GCM) 10K type strain sequencing project: providing services to taxonomists for standard genome sequencing and annotation.</title>
        <authorList>
            <consortium name="The Broad Institute Genomics Platform"/>
            <consortium name="The Broad Institute Genome Sequencing Center for Infectious Disease"/>
            <person name="Wu L."/>
            <person name="Ma J."/>
        </authorList>
    </citation>
    <scope>NUCLEOTIDE SEQUENCE [LARGE SCALE GENOMIC DNA]</scope>
    <source>
        <strain evidence="9">CECT 8482</strain>
    </source>
</reference>
<reference evidence="7" key="1">
    <citation type="journal article" date="2014" name="Int. J. Syst. Evol. Microbiol.">
        <title>Complete genome of a new Firmicutes species belonging to the dominant human colonic microbiota ('Ruminococcus bicirculans') reveals two chromosomes and a selective capacity to utilize plant glucans.</title>
        <authorList>
            <consortium name="NISC Comparative Sequencing Program"/>
            <person name="Wegmann U."/>
            <person name="Louis P."/>
            <person name="Goesmann A."/>
            <person name="Henrissat B."/>
            <person name="Duncan S.H."/>
            <person name="Flint H.J."/>
        </authorList>
    </citation>
    <scope>NUCLEOTIDE SEQUENCE</scope>
    <source>
        <strain evidence="7">CECT 8482</strain>
    </source>
</reference>
<dbReference type="Pfam" id="PF00111">
    <property type="entry name" value="Fer2"/>
    <property type="match status" value="1"/>
</dbReference>
<organism evidence="7 9">
    <name type="scientific">Paracoccus cavernae</name>
    <dbReference type="NCBI Taxonomy" id="1571207"/>
    <lineage>
        <taxon>Bacteria</taxon>
        <taxon>Pseudomonadati</taxon>
        <taxon>Pseudomonadota</taxon>
        <taxon>Alphaproteobacteria</taxon>
        <taxon>Rhodobacterales</taxon>
        <taxon>Paracoccaceae</taxon>
        <taxon>Paracoccus</taxon>
    </lineage>
</organism>
<keyword evidence="5" id="KW-0411">Iron-sulfur</keyword>
<dbReference type="Gene3D" id="1.10.150.120">
    <property type="entry name" value="[2Fe-2S]-binding domain"/>
    <property type="match status" value="1"/>
</dbReference>
<proteinExistence type="predicted"/>
<dbReference type="CDD" id="cd00207">
    <property type="entry name" value="fer2"/>
    <property type="match status" value="1"/>
</dbReference>
<dbReference type="PROSITE" id="PS00197">
    <property type="entry name" value="2FE2S_FER_1"/>
    <property type="match status" value="1"/>
</dbReference>
<gene>
    <name evidence="7" type="ORF">QWZ10_00405</name>
    <name evidence="8" type="ORF">QWZ10_20665</name>
</gene>
<evidence type="ECO:0000256" key="3">
    <source>
        <dbReference type="ARBA" id="ARBA00023002"/>
    </source>
</evidence>
<dbReference type="InterPro" id="IPR006058">
    <property type="entry name" value="2Fe2S_fd_BS"/>
</dbReference>
<keyword evidence="1" id="KW-0001">2Fe-2S</keyword>
<evidence type="ECO:0000313" key="9">
    <source>
        <dbReference type="Proteomes" id="UP001243846"/>
    </source>
</evidence>
<dbReference type="InterPro" id="IPR051452">
    <property type="entry name" value="Diverse_Oxidoreductases"/>
</dbReference>
<dbReference type="SUPFAM" id="SSF47741">
    <property type="entry name" value="CO dehydrogenase ISP C-domain like"/>
    <property type="match status" value="1"/>
</dbReference>
<evidence type="ECO:0000259" key="6">
    <source>
        <dbReference type="PROSITE" id="PS51085"/>
    </source>
</evidence>
<dbReference type="Proteomes" id="UP001243846">
    <property type="component" value="Unassembled WGS sequence"/>
</dbReference>
<dbReference type="InterPro" id="IPR012675">
    <property type="entry name" value="Beta-grasp_dom_sf"/>
</dbReference>
<accession>A0ABT8D2G8</accession>
<name>A0ABT8D2G8_9RHOB</name>
<dbReference type="Pfam" id="PF01799">
    <property type="entry name" value="Fer2_2"/>
    <property type="match status" value="1"/>
</dbReference>
<dbReference type="InterPro" id="IPR036010">
    <property type="entry name" value="2Fe-2S_ferredoxin-like_sf"/>
</dbReference>
<evidence type="ECO:0000256" key="1">
    <source>
        <dbReference type="ARBA" id="ARBA00022714"/>
    </source>
</evidence>
<evidence type="ECO:0000256" key="2">
    <source>
        <dbReference type="ARBA" id="ARBA00022723"/>
    </source>
</evidence>
<evidence type="ECO:0000256" key="4">
    <source>
        <dbReference type="ARBA" id="ARBA00023004"/>
    </source>
</evidence>
<evidence type="ECO:0000313" key="8">
    <source>
        <dbReference type="EMBL" id="MDN3713546.1"/>
    </source>
</evidence>
<dbReference type="PANTHER" id="PTHR44379:SF2">
    <property type="entry name" value="BLR6218 PROTEIN"/>
    <property type="match status" value="1"/>
</dbReference>
<keyword evidence="9" id="KW-1185">Reference proteome</keyword>
<protein>
    <submittedName>
        <fullName evidence="7">(2Fe-2S)-binding protein</fullName>
    </submittedName>
</protein>
<dbReference type="PROSITE" id="PS51085">
    <property type="entry name" value="2FE2S_FER_2"/>
    <property type="match status" value="1"/>
</dbReference>
<reference evidence="7" key="3">
    <citation type="submission" date="2023-06" db="EMBL/GenBank/DDBJ databases">
        <authorList>
            <person name="Lucena T."/>
            <person name="Sun Q."/>
        </authorList>
    </citation>
    <scope>NUCLEOTIDE SEQUENCE</scope>
    <source>
        <strain evidence="7">CECT 8482</strain>
    </source>
</reference>
<evidence type="ECO:0000313" key="7">
    <source>
        <dbReference type="EMBL" id="MDN3710669.1"/>
    </source>
</evidence>
<dbReference type="InterPro" id="IPR001041">
    <property type="entry name" value="2Fe-2S_ferredoxin-type"/>
</dbReference>
<dbReference type="RefSeq" id="WP_377688684.1">
    <property type="nucleotide sequence ID" value="NZ_JBHMDZ010000049.1"/>
</dbReference>
<evidence type="ECO:0000256" key="5">
    <source>
        <dbReference type="ARBA" id="ARBA00023014"/>
    </source>
</evidence>
<dbReference type="EMBL" id="JAUFRC010000001">
    <property type="protein sequence ID" value="MDN3710669.1"/>
    <property type="molecule type" value="Genomic_DNA"/>
</dbReference>
<dbReference type="InterPro" id="IPR036884">
    <property type="entry name" value="2Fe-2S-bd_dom_sf"/>
</dbReference>
<keyword evidence="4" id="KW-0408">Iron</keyword>
<dbReference type="EMBL" id="JAUFRC010000001">
    <property type="protein sequence ID" value="MDN3713546.1"/>
    <property type="molecule type" value="Genomic_DNA"/>
</dbReference>
<keyword evidence="3" id="KW-0560">Oxidoreductase</keyword>
<keyword evidence="2" id="KW-0479">Metal-binding</keyword>